<protein>
    <submittedName>
        <fullName evidence="2">G-patch domain-containing protein</fullName>
    </submittedName>
</protein>
<dbReference type="AlphaFoldDB" id="A0A9D5HW34"/>
<dbReference type="PROSITE" id="PS50174">
    <property type="entry name" value="G_PATCH"/>
    <property type="match status" value="1"/>
</dbReference>
<evidence type="ECO:0000259" key="1">
    <source>
        <dbReference type="PROSITE" id="PS50174"/>
    </source>
</evidence>
<organism evidence="2">
    <name type="scientific">Cryptosporidium canis</name>
    <dbReference type="NCBI Taxonomy" id="195482"/>
    <lineage>
        <taxon>Eukaryota</taxon>
        <taxon>Sar</taxon>
        <taxon>Alveolata</taxon>
        <taxon>Apicomplexa</taxon>
        <taxon>Conoidasida</taxon>
        <taxon>Coccidia</taxon>
        <taxon>Eucoccidiorida</taxon>
        <taxon>Eimeriorina</taxon>
        <taxon>Cryptosporidiidae</taxon>
        <taxon>Cryptosporidium</taxon>
    </lineage>
</organism>
<dbReference type="OrthoDB" id="77405at2759"/>
<comment type="caution">
    <text evidence="2">The sequence shown here is derived from an EMBL/GenBank/DDBJ whole genome shotgun (WGS) entry which is preliminary data.</text>
</comment>
<proteinExistence type="predicted"/>
<dbReference type="Proteomes" id="UP001067231">
    <property type="component" value="Unassembled WGS sequence"/>
</dbReference>
<accession>A0A9D5HW34</accession>
<sequence>MNDLYFGLPPPASKENNTEIATLSRSEFEETSTRKNSGSSSWSVLINSLTKQNNINERINELIVHNSDRETKPTDVEYNPITPNVYTVHQKVEPLATDQTLQIRDAEVKFEIGRKLLKKMGWIEGQGLG</sequence>
<feature type="domain" description="G-patch" evidence="1">
    <location>
        <begin position="109"/>
        <end position="129"/>
    </location>
</feature>
<dbReference type="Pfam" id="PF01585">
    <property type="entry name" value="G-patch"/>
    <property type="match status" value="1"/>
</dbReference>
<reference evidence="2" key="1">
    <citation type="submission" date="2022-10" db="EMBL/GenBank/DDBJ databases">
        <title>Adaptive evolution leads to modifications in subtelomeric GC content in a zoonotic Cryptosporidium species.</title>
        <authorList>
            <person name="Li J."/>
            <person name="Feng Y."/>
            <person name="Xiao L."/>
        </authorList>
    </citation>
    <scope>NUCLEOTIDE SEQUENCE</scope>
    <source>
        <strain evidence="2">33844</strain>
    </source>
</reference>
<evidence type="ECO:0000313" key="2">
    <source>
        <dbReference type="EMBL" id="KAJ1605420.1"/>
    </source>
</evidence>
<dbReference type="GO" id="GO:0003676">
    <property type="term" value="F:nucleic acid binding"/>
    <property type="evidence" value="ECO:0007669"/>
    <property type="project" value="InterPro"/>
</dbReference>
<gene>
    <name evidence="2" type="ORF">OJ253_3201</name>
</gene>
<name>A0A9D5HW34_9CRYT</name>
<dbReference type="InterPro" id="IPR000467">
    <property type="entry name" value="G_patch_dom"/>
</dbReference>
<dbReference type="EMBL" id="JAPCXC010000101">
    <property type="protein sequence ID" value="KAJ1605420.1"/>
    <property type="molecule type" value="Genomic_DNA"/>
</dbReference>